<comment type="function">
    <text evidence="2">Probably acts as a heme chaperone, transferring heme to an unknown acceptor. Binds one molecule of heme per monomer, possibly covalently. Binds 1 [4Fe-4S] cluster. The cluster is coordinated with 3 cysteines and an exchangeable S-adenosyl-L-methionine.</text>
</comment>
<evidence type="ECO:0000256" key="1">
    <source>
        <dbReference type="ARBA" id="ARBA00006100"/>
    </source>
</evidence>
<keyword evidence="2" id="KW-0349">Heme</keyword>
<feature type="domain" description="Radical SAM core" evidence="3">
    <location>
        <begin position="1"/>
        <end position="200"/>
    </location>
</feature>
<dbReference type="PROSITE" id="PS51918">
    <property type="entry name" value="RADICAL_SAM"/>
    <property type="match status" value="1"/>
</dbReference>
<dbReference type="Pfam" id="PF06969">
    <property type="entry name" value="HemN_C"/>
    <property type="match status" value="1"/>
</dbReference>
<dbReference type="GO" id="GO:0006779">
    <property type="term" value="P:porphyrin-containing compound biosynthetic process"/>
    <property type="evidence" value="ECO:0007669"/>
    <property type="project" value="InterPro"/>
</dbReference>
<dbReference type="PANTHER" id="PTHR13932">
    <property type="entry name" value="COPROPORPHYRINIGEN III OXIDASE"/>
    <property type="match status" value="1"/>
</dbReference>
<reference evidence="4 5" key="1">
    <citation type="submission" date="2016-11" db="EMBL/GenBank/DDBJ databases">
        <authorList>
            <person name="Jaros S."/>
            <person name="Januszkiewicz K."/>
            <person name="Wedrychowicz H."/>
        </authorList>
    </citation>
    <scope>NUCLEOTIDE SEQUENCE [LARGE SCALE GENOMIC DNA]</scope>
    <source>
        <strain evidence="4 5">DSM 26897</strain>
    </source>
</reference>
<name>A0A1M5E4J1_9BACT</name>
<keyword evidence="2" id="KW-0004">4Fe-4S</keyword>
<dbReference type="GO" id="GO:0005737">
    <property type="term" value="C:cytoplasm"/>
    <property type="evidence" value="ECO:0007669"/>
    <property type="project" value="UniProtKB-SubCell"/>
</dbReference>
<evidence type="ECO:0000259" key="3">
    <source>
        <dbReference type="PROSITE" id="PS51918"/>
    </source>
</evidence>
<dbReference type="GO" id="GO:0004109">
    <property type="term" value="F:coproporphyrinogen oxidase activity"/>
    <property type="evidence" value="ECO:0007669"/>
    <property type="project" value="InterPro"/>
</dbReference>
<dbReference type="SMART" id="SM00729">
    <property type="entry name" value="Elp3"/>
    <property type="match status" value="1"/>
</dbReference>
<keyword evidence="2" id="KW-0411">Iron-sulfur</keyword>
<keyword evidence="2" id="KW-0949">S-adenosyl-L-methionine</keyword>
<keyword evidence="2" id="KW-0143">Chaperone</keyword>
<evidence type="ECO:0000313" key="4">
    <source>
        <dbReference type="EMBL" id="SHF74064.1"/>
    </source>
</evidence>
<proteinExistence type="inferred from homology"/>
<evidence type="ECO:0000256" key="2">
    <source>
        <dbReference type="RuleBase" id="RU364116"/>
    </source>
</evidence>
<dbReference type="STRING" id="1302690.BUE76_19245"/>
<gene>
    <name evidence="4" type="ORF">SAMN05444008_111200</name>
</gene>
<keyword evidence="5" id="KW-1185">Reference proteome</keyword>
<comment type="subcellular location">
    <subcellularLocation>
        <location evidence="2">Cytoplasm</location>
    </subcellularLocation>
</comment>
<dbReference type="Gene3D" id="3.30.750.200">
    <property type="match status" value="1"/>
</dbReference>
<dbReference type="InterPro" id="IPR058240">
    <property type="entry name" value="rSAM_sf"/>
</dbReference>
<dbReference type="SUPFAM" id="SSF102114">
    <property type="entry name" value="Radical SAM enzymes"/>
    <property type="match status" value="1"/>
</dbReference>
<protein>
    <recommendedName>
        <fullName evidence="2">Heme chaperone HemW</fullName>
    </recommendedName>
</protein>
<organism evidence="4 5">
    <name type="scientific">Cnuella takakiae</name>
    <dbReference type="NCBI Taxonomy" id="1302690"/>
    <lineage>
        <taxon>Bacteria</taxon>
        <taxon>Pseudomonadati</taxon>
        <taxon>Bacteroidota</taxon>
        <taxon>Chitinophagia</taxon>
        <taxon>Chitinophagales</taxon>
        <taxon>Chitinophagaceae</taxon>
        <taxon>Cnuella</taxon>
    </lineage>
</organism>
<comment type="similarity">
    <text evidence="1">Belongs to the anaerobic coproporphyrinogen-III oxidase family. HemW subfamily.</text>
</comment>
<dbReference type="Proteomes" id="UP000184368">
    <property type="component" value="Unassembled WGS sequence"/>
</dbReference>
<dbReference type="GO" id="GO:0051539">
    <property type="term" value="F:4 iron, 4 sulfur cluster binding"/>
    <property type="evidence" value="ECO:0007669"/>
    <property type="project" value="UniProtKB-UniRule"/>
</dbReference>
<dbReference type="InterPro" id="IPR004559">
    <property type="entry name" value="HemW-like"/>
</dbReference>
<dbReference type="InterPro" id="IPR006638">
    <property type="entry name" value="Elp3/MiaA/NifB-like_rSAM"/>
</dbReference>
<dbReference type="InterPro" id="IPR034505">
    <property type="entry name" value="Coproporphyrinogen-III_oxidase"/>
</dbReference>
<dbReference type="GO" id="GO:0046872">
    <property type="term" value="F:metal ion binding"/>
    <property type="evidence" value="ECO:0007669"/>
    <property type="project" value="UniProtKB-UniRule"/>
</dbReference>
<keyword evidence="2" id="KW-0963">Cytoplasm</keyword>
<keyword evidence="2" id="KW-0479">Metal-binding</keyword>
<keyword evidence="2" id="KW-0408">Iron</keyword>
<dbReference type="Pfam" id="PF04055">
    <property type="entry name" value="Radical_SAM"/>
    <property type="match status" value="1"/>
</dbReference>
<dbReference type="PANTHER" id="PTHR13932:SF5">
    <property type="entry name" value="RADICAL S-ADENOSYL METHIONINE DOMAIN-CONTAINING PROTEIN 1, MITOCHONDRIAL"/>
    <property type="match status" value="1"/>
</dbReference>
<dbReference type="EMBL" id="FQUO01000011">
    <property type="protein sequence ID" value="SHF74064.1"/>
    <property type="molecule type" value="Genomic_DNA"/>
</dbReference>
<sequence>MVAAIAREAELQKPYLGNQPIATIYFGGGTPSLLDAGEIAHLLHTIRQHYTVLPDAEITLEANPDDINTEKLEAWKEGGINRLSIGIQSFFESDLRWMNRAHNAGQARRCIELAQAAGFHNISIDLIYGTPGLSDEAWRQNVETALALRIPHLSCYALTVEEKTPLHKQIAQKQKTDVDNEQQARQFTLLMEWLRGAGYEHYEVSNFALPGWRSRHNSSYWRGEKYLGLGPSAHSFDGESRQWNVANNNIYLQEIEKGILPFEKEVLTPEQRLNEHIMIGLRTMEGLDLASIEAQWGEPAKTALTAEAKRFEQAGFLSIGKNNICLTDEGMLRADGIAAELFV</sequence>
<dbReference type="InterPro" id="IPR010723">
    <property type="entry name" value="HemN_C"/>
</dbReference>
<evidence type="ECO:0000313" key="5">
    <source>
        <dbReference type="Proteomes" id="UP000184368"/>
    </source>
</evidence>
<accession>A0A1M5E4J1</accession>
<dbReference type="NCBIfam" id="TIGR00539">
    <property type="entry name" value="hemN_rel"/>
    <property type="match status" value="1"/>
</dbReference>
<dbReference type="InterPro" id="IPR007197">
    <property type="entry name" value="rSAM"/>
</dbReference>
<dbReference type="AlphaFoldDB" id="A0A1M5E4J1"/>